<dbReference type="Gene3D" id="1.25.40.410">
    <property type="match status" value="1"/>
</dbReference>
<feature type="compositionally biased region" description="Basic and acidic residues" evidence="5">
    <location>
        <begin position="2124"/>
        <end position="2148"/>
    </location>
</feature>
<evidence type="ECO:0000259" key="7">
    <source>
        <dbReference type="PROSITE" id="PS51651"/>
    </source>
</evidence>
<dbReference type="GO" id="GO:0005737">
    <property type="term" value="C:cytoplasm"/>
    <property type="evidence" value="ECO:0007669"/>
    <property type="project" value="UniProtKB-SubCell"/>
</dbReference>
<feature type="region of interest" description="Disordered" evidence="5">
    <location>
        <begin position="45"/>
        <end position="71"/>
    </location>
</feature>
<accession>A0AAD9FNX8</accession>
<proteinExistence type="inferred from homology"/>
<comment type="subcellular location">
    <subcellularLocation>
        <location evidence="1">Cytoplasm</location>
    </subcellularLocation>
</comment>
<dbReference type="GO" id="GO:0005085">
    <property type="term" value="F:guanyl-nucleotide exchange factor activity"/>
    <property type="evidence" value="ECO:0007669"/>
    <property type="project" value="InterPro"/>
</dbReference>
<dbReference type="InterPro" id="IPR042455">
    <property type="entry name" value="DOCK_N_sub1"/>
</dbReference>
<dbReference type="Gene3D" id="1.20.58.740">
    <property type="match status" value="1"/>
</dbReference>
<dbReference type="Pfam" id="PF14429">
    <property type="entry name" value="DOCK-C2"/>
    <property type="match status" value="1"/>
</dbReference>
<dbReference type="Proteomes" id="UP001182556">
    <property type="component" value="Unassembled WGS sequence"/>
</dbReference>
<dbReference type="CDD" id="cd08679">
    <property type="entry name" value="C2_DOCK180_related"/>
    <property type="match status" value="1"/>
</dbReference>
<organism evidence="8 9">
    <name type="scientific">Papiliotrema laurentii</name>
    <name type="common">Cryptococcus laurentii</name>
    <dbReference type="NCBI Taxonomy" id="5418"/>
    <lineage>
        <taxon>Eukaryota</taxon>
        <taxon>Fungi</taxon>
        <taxon>Dikarya</taxon>
        <taxon>Basidiomycota</taxon>
        <taxon>Agaricomycotina</taxon>
        <taxon>Tremellomycetes</taxon>
        <taxon>Tremellales</taxon>
        <taxon>Rhynchogastremaceae</taxon>
        <taxon>Papiliotrema</taxon>
    </lineage>
</organism>
<feature type="domain" description="DOCKER" evidence="7">
    <location>
        <begin position="1593"/>
        <end position="1996"/>
    </location>
</feature>
<gene>
    <name evidence="8" type="ORF">DB88DRAFT_496637</name>
</gene>
<keyword evidence="9" id="KW-1185">Reference proteome</keyword>
<feature type="region of interest" description="Disordered" evidence="5">
    <location>
        <begin position="2124"/>
        <end position="2165"/>
    </location>
</feature>
<evidence type="ECO:0000256" key="4">
    <source>
        <dbReference type="PROSITE-ProRule" id="PRU00983"/>
    </source>
</evidence>
<dbReference type="GO" id="GO:0007264">
    <property type="term" value="P:small GTPase-mediated signal transduction"/>
    <property type="evidence" value="ECO:0007669"/>
    <property type="project" value="InterPro"/>
</dbReference>
<dbReference type="PANTHER" id="PTHR45653">
    <property type="entry name" value="DEDICATOR OF CYTOKINESIS"/>
    <property type="match status" value="1"/>
</dbReference>
<dbReference type="PANTHER" id="PTHR45653:SF10">
    <property type="entry name" value="MYOBLAST CITY, ISOFORM B"/>
    <property type="match status" value="1"/>
</dbReference>
<comment type="caution">
    <text evidence="8">The sequence shown here is derived from an EMBL/GenBank/DDBJ whole genome shotgun (WGS) entry which is preliminary data.</text>
</comment>
<name>A0AAD9FNX8_PAPLA</name>
<feature type="region of interest" description="Disordered" evidence="5">
    <location>
        <begin position="2038"/>
        <end position="2093"/>
    </location>
</feature>
<dbReference type="PROSITE" id="PS51651">
    <property type="entry name" value="DOCKER"/>
    <property type="match status" value="1"/>
</dbReference>
<feature type="compositionally biased region" description="Polar residues" evidence="5">
    <location>
        <begin position="56"/>
        <end position="69"/>
    </location>
</feature>
<dbReference type="PROSITE" id="PS51650">
    <property type="entry name" value="C2_DOCK"/>
    <property type="match status" value="1"/>
</dbReference>
<evidence type="ECO:0000313" key="9">
    <source>
        <dbReference type="Proteomes" id="UP001182556"/>
    </source>
</evidence>
<dbReference type="Gene3D" id="1.20.1270.350">
    <property type="entry name" value="Dedicator of cytokinesis N-terminal subdomain"/>
    <property type="match status" value="1"/>
</dbReference>
<feature type="domain" description="C2 DOCK-type" evidence="6">
    <location>
        <begin position="691"/>
        <end position="880"/>
    </location>
</feature>
<reference evidence="8" key="1">
    <citation type="submission" date="2023-02" db="EMBL/GenBank/DDBJ databases">
        <title>Identification and recombinant expression of a fungal hydrolase from Papiliotrema laurentii that hydrolyzes apple cutin and clears colloidal polyester polyurethane.</title>
        <authorList>
            <consortium name="DOE Joint Genome Institute"/>
            <person name="Roman V.A."/>
            <person name="Bojanowski C."/>
            <person name="Crable B.R."/>
            <person name="Wagner D.N."/>
            <person name="Hung C.S."/>
            <person name="Nadeau L.J."/>
            <person name="Schratz L."/>
            <person name="Haridas S."/>
            <person name="Pangilinan J."/>
            <person name="Lipzen A."/>
            <person name="Na H."/>
            <person name="Yan M."/>
            <person name="Ng V."/>
            <person name="Grigoriev I.V."/>
            <person name="Spatafora J.W."/>
            <person name="Barlow D."/>
            <person name="Biffinger J."/>
            <person name="Kelley-Loughnane N."/>
            <person name="Varaljay V.A."/>
            <person name="Crookes-Goodson W.J."/>
        </authorList>
    </citation>
    <scope>NUCLEOTIDE SEQUENCE</scope>
    <source>
        <strain evidence="8">5307AH</strain>
    </source>
</reference>
<comment type="similarity">
    <text evidence="4">Belongs to the DOCK family.</text>
</comment>
<dbReference type="Gene3D" id="2.60.40.150">
    <property type="entry name" value="C2 domain"/>
    <property type="match status" value="1"/>
</dbReference>
<feature type="compositionally biased region" description="Basic and acidic residues" evidence="5">
    <location>
        <begin position="233"/>
        <end position="244"/>
    </location>
</feature>
<dbReference type="GO" id="GO:0005886">
    <property type="term" value="C:plasma membrane"/>
    <property type="evidence" value="ECO:0007669"/>
    <property type="project" value="TreeGrafter"/>
</dbReference>
<dbReference type="InterPro" id="IPR026791">
    <property type="entry name" value="DOCK"/>
</dbReference>
<dbReference type="CDD" id="cd11684">
    <property type="entry name" value="DHR2_DOCK"/>
    <property type="match status" value="1"/>
</dbReference>
<dbReference type="InterPro" id="IPR046773">
    <property type="entry name" value="DOCKER_Lobe_C"/>
</dbReference>
<keyword evidence="3" id="KW-0597">Phosphoprotein</keyword>
<dbReference type="Pfam" id="PF23554">
    <property type="entry name" value="TPR_DOCK"/>
    <property type="match status" value="2"/>
</dbReference>
<evidence type="ECO:0000256" key="1">
    <source>
        <dbReference type="ARBA" id="ARBA00004496"/>
    </source>
</evidence>
<feature type="compositionally biased region" description="Acidic residues" evidence="5">
    <location>
        <begin position="190"/>
        <end position="204"/>
    </location>
</feature>
<dbReference type="InterPro" id="IPR027357">
    <property type="entry name" value="DOCKER_dom"/>
</dbReference>
<dbReference type="EMBL" id="JAODAN010000009">
    <property type="protein sequence ID" value="KAK1921943.1"/>
    <property type="molecule type" value="Genomic_DNA"/>
</dbReference>
<dbReference type="Pfam" id="PF20421">
    <property type="entry name" value="DHR-2_Lobe_C"/>
    <property type="match status" value="1"/>
</dbReference>
<sequence length="2165" mass="239015">MSDYSQSTHGAGPSRHMTRTGQWLPLPFIHAGFATHPYRPSTALASQGVGAYPSPGSDQTPAPLQTGDRSNPYAIPLDVGDEFFAFEEYRSGPDDRDVWYRGYVVQAVSLAPLMPTALSTHDASPFPRPEPSVLIGIFPAACVHVRPDSSVDDGSLALAYEAAVRKAPGHDHTALSTGPSWADGMTAVKEEDEAGGVSEPDGDEAGQGGSTPAVIDIPSDTRHASSGPESLDMDGKTPVEEGKDQPPLPRLTAGDSTVAGQSAPLVDEIACAIREWYTRLPTYLANREYRLFNTVIQHIDALSLGRRQMLSQTLSLDELVQVKRECVGRLVKCNVAQGLEVIVRSLEDGSVMVVDKDRAYAGASWVRGVPCYVYQIQLAYINLVPLDTLLGKAALVPLMVLPKSNVAPPTTRKTSYHLLLDVHAFIANPCRQGETAELFFSLYNHAESRFITEEFCLVLNHLGSPARDSEQRLGRLCTLFADLKKEDLGSSVYLVCRLVRNGAFKMRNDAATDSAPGGSSRWDHGQSFAHGQAYSELYVGSAASLADGATDDSFSITSGFDGHRTATVETFTTNTASIVDGRPTFRRPLGCAVVALPQLTRLLSETSGAEISIPIYIPKDESAFATLHEDIIENRMKDVLVSPRVEAVVISLKAFHGPRAQVVHDHPSLLLDIPLSGRLGFPDVASADDYRNDLYVKLWSGHFFPSPVAAGGSIRARKNGMPINHGNVQVTIEVRRQDGTIVPDAIFYGGSGEPAVAQYHSLVFPHCDRPTFGEMLRISLPVRADDCHLYLTFRSRGKDRSGGHEAHELEKPFAFAYLPLIRDSACIKDGSHDLVLYRVEKNLPPSPHLYFEMPAVAPAAFPAKHFAPLRDRLSLRTYLCSNVHTQDDTLRALFRWQGNLTNPEIVASTLRLLAFVDEEEMSKFVTRVLDALFGILVSNLGERQDGLDDMIFNSITMVLSMSTDRRFPGFTSVLDAYIARHFDHPALSFRLLQSMKSVMSRPETTEYRALLKVWHMVFRFIIRSRELDRARGIGLDATFKHIEADFQRQTRGILTDINVLMESGDKTLIGTQTLAVQHYADILPDLAQVFPAQDIAQMVIAFTDTLVNAQGNLAVYKLLLILQVIKILLDSAESRAILVPAILRWVKPHLGYGLSGQNADEKRVKWMECNRLAVTVVAWTVNKLQECLSTEGVENTLRVQEEDHVEYCLAILPSLLESYAELSSTSTAQLLDRHRATSATIYKSTPDVFPATTPFALMAELPPPSLLETQSAAEDSLPVSKTFILGAVEIVVVIFTLLLTAPRHAVMRWLVDMYEMEGAETVSKTLRAAFAFCASIVRNESYPAQWLTLNLMSLSCILRLLDPVADVLERYFIPPVSEAETFDGPLWSELLNLLCEFCLSPELGLEEMTQQRRRAQWFIAGDLREDAAALLSRLWNALGWEGGKGGKGVRSCQYQTRFTSMAGSILSLCLSNHDGLCEAAVEILFSIIYAEYVLNGRFDAIHTEMFIRLDDLFSTKTPASLISDPASKAYFVTQLRGVLEKSPPVDTLQHTVGTFMDEMELFIDLLLALRDVPDHPRWRDERALALYRLMVFVRGIGRIDLYMRYAHQLCSIALAAKDHLAAGYALKLQAEVYPWRMDGGLVEEHEGLGLPIQTQCQRKEALLYHAMDHFVEAEGYEAALDVCREITRQYELVYDAARLAELLVHQAKLWEKIAKTPRPKAEYFRVAYFGDLDMMNKGKDYIVRGRPWERYRDFCEAIQLKHPSAMIHRSKVPPPESIRHGEEPVIWVTSVTPEPDVSKPVFARGVAENVQAYWRCNEVKRFASSRPYSKGQEDVEPVLTWTEKTMLTTAETLPGVLSRSEVVDIAYEQISPIANALWEVRKASTSLLALASGDADVKMLGNAINAAVDSPVNGVQLYKSTFLDSDYLTRHPDDGTSVEELRAAITDHVKAISEALAVHQGVCRDIAFHEALRSHFIRAFPDEIDMLPKTYDQAILDAPLPRLPTVQEHLAVPDASRRLSGFSPSSAAYIPLRSGLAPSPSVSPLPSEPRGPASVPVTASSTPRQSLAPEQVSRVSTSTMTPPRMNGTDRPSLSTRAMSLVGSISGARRSRESVSVINEAIDGEARTEAARSEARGQEGVRGVGESEKGGIGAKGLKRLSSLMRR</sequence>
<evidence type="ECO:0000256" key="5">
    <source>
        <dbReference type="SAM" id="MobiDB-lite"/>
    </source>
</evidence>
<keyword evidence="2" id="KW-0963">Cytoplasm</keyword>
<protein>
    <submittedName>
        <fullName evidence="8">Uncharacterized protein</fullName>
    </submittedName>
</protein>
<dbReference type="InterPro" id="IPR035892">
    <property type="entry name" value="C2_domain_sf"/>
</dbReference>
<dbReference type="Pfam" id="PF16172">
    <property type="entry name" value="DOCK_N"/>
    <property type="match status" value="1"/>
</dbReference>
<dbReference type="InterPro" id="IPR043161">
    <property type="entry name" value="DOCK_C_lobe_A"/>
</dbReference>
<evidence type="ECO:0000256" key="2">
    <source>
        <dbReference type="ARBA" id="ARBA00022490"/>
    </source>
</evidence>
<dbReference type="InterPro" id="IPR032376">
    <property type="entry name" value="DOCK_N"/>
</dbReference>
<dbReference type="InterPro" id="IPR056372">
    <property type="entry name" value="TPR_DOCK"/>
</dbReference>
<dbReference type="InterPro" id="IPR027007">
    <property type="entry name" value="C2_DOCK-type_domain"/>
</dbReference>
<dbReference type="GO" id="GO:0031267">
    <property type="term" value="F:small GTPase binding"/>
    <property type="evidence" value="ECO:0007669"/>
    <property type="project" value="TreeGrafter"/>
</dbReference>
<evidence type="ECO:0000313" key="8">
    <source>
        <dbReference type="EMBL" id="KAK1921943.1"/>
    </source>
</evidence>
<evidence type="ECO:0000259" key="6">
    <source>
        <dbReference type="PROSITE" id="PS51650"/>
    </source>
</evidence>
<evidence type="ECO:0000256" key="3">
    <source>
        <dbReference type="ARBA" id="ARBA00022553"/>
    </source>
</evidence>
<feature type="region of interest" description="Disordered" evidence="5">
    <location>
        <begin position="189"/>
        <end position="259"/>
    </location>
</feature>
<dbReference type="InterPro" id="IPR043162">
    <property type="entry name" value="DOCK_C_lobe_C"/>
</dbReference>